<gene>
    <name evidence="2" type="ordered locus">Deba_2491</name>
</gene>
<dbReference type="NCBIfam" id="TIGR04517">
    <property type="entry name" value="rSAM_PoyD"/>
    <property type="match status" value="1"/>
</dbReference>
<reference evidence="2 3" key="1">
    <citation type="journal article" date="2010" name="Stand. Genomic Sci.">
        <title>Complete genome sequence of Desulfarculus baarsii type strain (2st14).</title>
        <authorList>
            <person name="Sun H."/>
            <person name="Spring S."/>
            <person name="Lapidus A."/>
            <person name="Davenport K."/>
            <person name="Del Rio T.G."/>
            <person name="Tice H."/>
            <person name="Nolan M."/>
            <person name="Copeland A."/>
            <person name="Cheng J.F."/>
            <person name="Lucas S."/>
            <person name="Tapia R."/>
            <person name="Goodwin L."/>
            <person name="Pitluck S."/>
            <person name="Ivanova N."/>
            <person name="Pagani I."/>
            <person name="Mavromatis K."/>
            <person name="Ovchinnikova G."/>
            <person name="Pati A."/>
            <person name="Chen A."/>
            <person name="Palaniappan K."/>
            <person name="Hauser L."/>
            <person name="Chang Y.J."/>
            <person name="Jeffries C.D."/>
            <person name="Detter J.C."/>
            <person name="Han C."/>
            <person name="Rohde M."/>
            <person name="Brambilla E."/>
            <person name="Goker M."/>
            <person name="Woyke T."/>
            <person name="Bristow J."/>
            <person name="Eisen J.A."/>
            <person name="Markowitz V."/>
            <person name="Hugenholtz P."/>
            <person name="Kyrpides N.C."/>
            <person name="Klenk H.P."/>
            <person name="Land M."/>
        </authorList>
    </citation>
    <scope>NUCLEOTIDE SEQUENCE [LARGE SCALE GENOMIC DNA]</scope>
    <source>
        <strain evidence="3">ATCC 33931 / DSM 2075 / LMG 7858 / VKM B-1802 / 2st14</strain>
    </source>
</reference>
<organism evidence="2 3">
    <name type="scientific">Desulfarculus baarsii (strain ATCC 33931 / DSM 2075 / LMG 7858 / VKM B-1802 / 2st14)</name>
    <dbReference type="NCBI Taxonomy" id="644282"/>
    <lineage>
        <taxon>Bacteria</taxon>
        <taxon>Pseudomonadati</taxon>
        <taxon>Thermodesulfobacteriota</taxon>
        <taxon>Desulfarculia</taxon>
        <taxon>Desulfarculales</taxon>
        <taxon>Desulfarculaceae</taxon>
        <taxon>Desulfarculus</taxon>
    </lineage>
</organism>
<feature type="compositionally biased region" description="Basic and acidic residues" evidence="1">
    <location>
        <begin position="317"/>
        <end position="333"/>
    </location>
</feature>
<dbReference type="SUPFAM" id="SSF102114">
    <property type="entry name" value="Radical SAM enzymes"/>
    <property type="match status" value="1"/>
</dbReference>
<dbReference type="InterPro" id="IPR030950">
    <property type="entry name" value="rSAM_PoyD"/>
</dbReference>
<sequence>MAQALARPADDPAQDEPFAFHEQFVRARDATQKKAIAGVKRLLEWIMADQDFRLALRQDPSQAAALAAQRGVPIDPRIVEPIWRDGFKTICPTVDYEKWPHVRLWNEWIRDILRYRDMLCLAADPGERQPRFAQWRQRRIEANNFFLGQRNKAIVYPVFSYELSKGCSVGCWFCAFSAARLSGVCRHDAENARLWRQILEVGLDIFGPGAAQSGFCYWATEPSDNPDYLDFLADFRAVNGVICQTTTAAATRDIAWTRRLLAMYEDEPRSVKPRFSVLSLGMLRRIHQEFSAEELLRVECIPQNAESFLCKARSGRAGEGDQGRWREEWRGRAAESGGQPPADEAELEGYAGTTACVAGYLVNMVERSVRLISPCEASAQWPLGYKVHATGSFASAAGYRDFIRRTIDEHMPESLPTDAPVGLARGLKISEDEDSLAIASRAKVLRVRPRQHIYAQVARLLQDGQQRPEAIMAELMDQGQSPFDVTGALDYFFKMGLLE</sequence>
<accession>E1QJV8</accession>
<dbReference type="AlphaFoldDB" id="E1QJV8"/>
<proteinExistence type="predicted"/>
<dbReference type="EMBL" id="CP002085">
    <property type="protein sequence ID" value="ADK85851.1"/>
    <property type="molecule type" value="Genomic_DNA"/>
</dbReference>
<protein>
    <submittedName>
        <fullName evidence="2">Conserved hypothetical 59.0 kDa protein</fullName>
    </submittedName>
</protein>
<name>E1QJV8_DESB2</name>
<dbReference type="KEGG" id="dbr:Deba_2491"/>
<dbReference type="HOGENOM" id="CLU_044204_0_0_7"/>
<feature type="region of interest" description="Disordered" evidence="1">
    <location>
        <begin position="317"/>
        <end position="344"/>
    </location>
</feature>
<dbReference type="RefSeq" id="WP_013259290.1">
    <property type="nucleotide sequence ID" value="NC_014365.1"/>
</dbReference>
<evidence type="ECO:0000313" key="2">
    <source>
        <dbReference type="EMBL" id="ADK85851.1"/>
    </source>
</evidence>
<dbReference type="eggNOG" id="ENOG502Z81C">
    <property type="taxonomic scope" value="Bacteria"/>
</dbReference>
<dbReference type="InterPro" id="IPR058240">
    <property type="entry name" value="rSAM_sf"/>
</dbReference>
<keyword evidence="3" id="KW-1185">Reference proteome</keyword>
<dbReference type="OrthoDB" id="8251299at2"/>
<evidence type="ECO:0000256" key="1">
    <source>
        <dbReference type="SAM" id="MobiDB-lite"/>
    </source>
</evidence>
<dbReference type="Proteomes" id="UP000009047">
    <property type="component" value="Chromosome"/>
</dbReference>
<evidence type="ECO:0000313" key="3">
    <source>
        <dbReference type="Proteomes" id="UP000009047"/>
    </source>
</evidence>
<dbReference type="STRING" id="644282.Deba_2491"/>